<accession>A0A2B4SN81</accession>
<feature type="compositionally biased region" description="Low complexity" evidence="1">
    <location>
        <begin position="208"/>
        <end position="221"/>
    </location>
</feature>
<dbReference type="EMBL" id="LSMT01000044">
    <property type="protein sequence ID" value="PFX30826.1"/>
    <property type="molecule type" value="Genomic_DNA"/>
</dbReference>
<comment type="caution">
    <text evidence="2">The sequence shown here is derived from an EMBL/GenBank/DDBJ whole genome shotgun (WGS) entry which is preliminary data.</text>
</comment>
<feature type="region of interest" description="Disordered" evidence="1">
    <location>
        <begin position="1"/>
        <end position="35"/>
    </location>
</feature>
<dbReference type="AlphaFoldDB" id="A0A2B4SN81"/>
<protein>
    <submittedName>
        <fullName evidence="2">Uncharacterized protein</fullName>
    </submittedName>
</protein>
<evidence type="ECO:0000313" key="2">
    <source>
        <dbReference type="EMBL" id="PFX30826.1"/>
    </source>
</evidence>
<organism evidence="2 3">
    <name type="scientific">Stylophora pistillata</name>
    <name type="common">Smooth cauliflower coral</name>
    <dbReference type="NCBI Taxonomy" id="50429"/>
    <lineage>
        <taxon>Eukaryota</taxon>
        <taxon>Metazoa</taxon>
        <taxon>Cnidaria</taxon>
        <taxon>Anthozoa</taxon>
        <taxon>Hexacorallia</taxon>
        <taxon>Scleractinia</taxon>
        <taxon>Astrocoeniina</taxon>
        <taxon>Pocilloporidae</taxon>
        <taxon>Stylophora</taxon>
    </lineage>
</organism>
<reference evidence="3" key="1">
    <citation type="journal article" date="2017" name="bioRxiv">
        <title>Comparative analysis of the genomes of Stylophora pistillata and Acropora digitifera provides evidence for extensive differences between species of corals.</title>
        <authorList>
            <person name="Voolstra C.R."/>
            <person name="Li Y."/>
            <person name="Liew Y.J."/>
            <person name="Baumgarten S."/>
            <person name="Zoccola D."/>
            <person name="Flot J.-F."/>
            <person name="Tambutte S."/>
            <person name="Allemand D."/>
            <person name="Aranda M."/>
        </authorList>
    </citation>
    <scope>NUCLEOTIDE SEQUENCE [LARGE SCALE GENOMIC DNA]</scope>
</reference>
<feature type="region of interest" description="Disordered" evidence="1">
    <location>
        <begin position="165"/>
        <end position="229"/>
    </location>
</feature>
<keyword evidence="3" id="KW-1185">Reference proteome</keyword>
<feature type="region of interest" description="Disordered" evidence="1">
    <location>
        <begin position="106"/>
        <end position="153"/>
    </location>
</feature>
<evidence type="ECO:0000256" key="1">
    <source>
        <dbReference type="SAM" id="MobiDB-lite"/>
    </source>
</evidence>
<name>A0A2B4SN81_STYPI</name>
<sequence length="287" mass="32715">MASVHRESLQVEPAVKARGANHDLRQKNNRASHNWQKVRLALEMERKNFAKGAQDDRNKLLKQREVLRNTSLNLSRSDSFKTEEGASAQLNPRLSLKDVYDALLKSSKKQPNDNGSDVKSVKSEPAPAIDRRQSTVSFEQKRVGRKPTNFSLHGLQKANSNLQSKLQAVEKAQQRALTVDDSNQIERPQSGPPPSHFDLNEEELSLGPTLKLPPTRLPPITKGVSFKPHIRSFQKDEEFKRRTRGGEHSFDDIRYCRYLRKRGRSRSDTTEPKKLHQQRRSADSLPS</sequence>
<dbReference type="Proteomes" id="UP000225706">
    <property type="component" value="Unassembled WGS sequence"/>
</dbReference>
<dbReference type="OrthoDB" id="5964780at2759"/>
<gene>
    <name evidence="2" type="ORF">AWC38_SpisGene4363</name>
</gene>
<feature type="compositionally biased region" description="Basic and acidic residues" evidence="1">
    <location>
        <begin position="265"/>
        <end position="274"/>
    </location>
</feature>
<feature type="region of interest" description="Disordered" evidence="1">
    <location>
        <begin position="261"/>
        <end position="287"/>
    </location>
</feature>
<proteinExistence type="predicted"/>
<evidence type="ECO:0000313" key="3">
    <source>
        <dbReference type="Proteomes" id="UP000225706"/>
    </source>
</evidence>